<accession>A0A7X3G7N6</accession>
<comment type="caution">
    <text evidence="1">The sequence shown here is derived from an EMBL/GenBank/DDBJ whole genome shotgun (WGS) entry which is preliminary data.</text>
</comment>
<keyword evidence="2" id="KW-1185">Reference proteome</keyword>
<dbReference type="AlphaFoldDB" id="A0A7X3G7N6"/>
<dbReference type="Proteomes" id="UP000443353">
    <property type="component" value="Unassembled WGS sequence"/>
</dbReference>
<evidence type="ECO:0000313" key="2">
    <source>
        <dbReference type="Proteomes" id="UP000443353"/>
    </source>
</evidence>
<reference evidence="1 2" key="1">
    <citation type="submission" date="2019-12" db="EMBL/GenBank/DDBJ databases">
        <authorList>
            <person name="Li C."/>
            <person name="Zhao J."/>
        </authorList>
    </citation>
    <scope>NUCLEOTIDE SEQUENCE [LARGE SCALE GENOMIC DNA]</scope>
    <source>
        <strain evidence="1 2">NEAU-DD11</strain>
    </source>
</reference>
<dbReference type="RefSeq" id="WP_160410715.1">
    <property type="nucleotide sequence ID" value="NZ_WSES01000012.1"/>
</dbReference>
<organism evidence="1 2">
    <name type="scientific">Massilia cellulosiltytica</name>
    <dbReference type="NCBI Taxonomy" id="2683234"/>
    <lineage>
        <taxon>Bacteria</taxon>
        <taxon>Pseudomonadati</taxon>
        <taxon>Pseudomonadota</taxon>
        <taxon>Betaproteobacteria</taxon>
        <taxon>Burkholderiales</taxon>
        <taxon>Oxalobacteraceae</taxon>
        <taxon>Telluria group</taxon>
        <taxon>Massilia</taxon>
    </lineage>
</organism>
<dbReference type="EMBL" id="WSES01000012">
    <property type="protein sequence ID" value="MVW64197.1"/>
    <property type="molecule type" value="Genomic_DNA"/>
</dbReference>
<gene>
    <name evidence="1" type="ORF">GPY61_30135</name>
</gene>
<evidence type="ECO:0000313" key="1">
    <source>
        <dbReference type="EMBL" id="MVW64197.1"/>
    </source>
</evidence>
<name>A0A7X3G7N6_9BURK</name>
<proteinExistence type="predicted"/>
<protein>
    <submittedName>
        <fullName evidence="1">Uncharacterized protein</fullName>
    </submittedName>
</protein>
<sequence>MPTVFGDRLCVDDRVYTIACHPLEPWLASLPERPLVRTTPFRQHGYMATWAVVDDALISMEISGQTVASLLDRLKVPIAARWFSGYVHGWPGDRRDTGYPPHRFHDDEIVLEIA</sequence>